<evidence type="ECO:0000313" key="2">
    <source>
        <dbReference type="EMBL" id="VFK34270.1"/>
    </source>
</evidence>
<gene>
    <name evidence="1" type="ORF">BECKMB1821G_GA0114241_106929</name>
    <name evidence="3" type="ORF">BECKMB1821H_GA0114242_106530</name>
    <name evidence="2" type="ORF">BECKMB1821I_GA0114274_106628</name>
</gene>
<name>A0A451BEC2_9GAMM</name>
<dbReference type="AlphaFoldDB" id="A0A451BEC2"/>
<reference evidence="3" key="1">
    <citation type="submission" date="2019-02" db="EMBL/GenBank/DDBJ databases">
        <authorList>
            <person name="Gruber-Vodicka R. H."/>
            <person name="Seah K. B. B."/>
        </authorList>
    </citation>
    <scope>NUCLEOTIDE SEQUENCE</scope>
    <source>
        <strain evidence="1">BECK_BZ197</strain>
        <strain evidence="3">BECK_BZ198</strain>
        <strain evidence="2">BECK_BZ199</strain>
    </source>
</reference>
<dbReference type="EMBL" id="CAADFO010000069">
    <property type="protein sequence ID" value="VFK30722.1"/>
    <property type="molecule type" value="Genomic_DNA"/>
</dbReference>
<protein>
    <submittedName>
        <fullName evidence="3">Uncharacterized protein</fullName>
    </submittedName>
</protein>
<sequence>MPDDTNSASKKTDLEKVAELLSVEFLPPLDPGDAQFLHKALPGWLPLHK</sequence>
<accession>A0A451BEC2</accession>
<dbReference type="EMBL" id="CAADFQ010000066">
    <property type="protein sequence ID" value="VFK34270.1"/>
    <property type="molecule type" value="Genomic_DNA"/>
</dbReference>
<organism evidence="3">
    <name type="scientific">Candidatus Kentrum sp. MB</name>
    <dbReference type="NCBI Taxonomy" id="2138164"/>
    <lineage>
        <taxon>Bacteria</taxon>
        <taxon>Pseudomonadati</taxon>
        <taxon>Pseudomonadota</taxon>
        <taxon>Gammaproteobacteria</taxon>
        <taxon>Candidatus Kentrum</taxon>
    </lineage>
</organism>
<evidence type="ECO:0000313" key="3">
    <source>
        <dbReference type="EMBL" id="VFK76627.1"/>
    </source>
</evidence>
<evidence type="ECO:0000313" key="1">
    <source>
        <dbReference type="EMBL" id="VFK30722.1"/>
    </source>
</evidence>
<proteinExistence type="predicted"/>
<dbReference type="EMBL" id="CAADGH010000065">
    <property type="protein sequence ID" value="VFK76627.1"/>
    <property type="molecule type" value="Genomic_DNA"/>
</dbReference>